<dbReference type="InterPro" id="IPR001733">
    <property type="entry name" value="Peptidase_S26B"/>
</dbReference>
<feature type="region of interest" description="Disordered" evidence="6">
    <location>
        <begin position="406"/>
        <end position="438"/>
    </location>
</feature>
<feature type="transmembrane region" description="Helical" evidence="7">
    <location>
        <begin position="198"/>
        <end position="220"/>
    </location>
</feature>
<feature type="domain" description="LTD" evidence="8">
    <location>
        <begin position="429"/>
        <end position="528"/>
    </location>
</feature>
<dbReference type="Pfam" id="PF00932">
    <property type="entry name" value="LTD"/>
    <property type="match status" value="1"/>
</dbReference>
<feature type="compositionally biased region" description="Pro residues" evidence="6">
    <location>
        <begin position="410"/>
        <end position="434"/>
    </location>
</feature>
<dbReference type="EC" id="3.4.21.89" evidence="5"/>
<dbReference type="EMBL" id="MFCA01000029">
    <property type="protein sequence ID" value="OGE01299.1"/>
    <property type="molecule type" value="Genomic_DNA"/>
</dbReference>
<dbReference type="STRING" id="1797737.A2196_01140"/>
<dbReference type="InterPro" id="IPR036286">
    <property type="entry name" value="LexA/Signal_pep-like_sf"/>
</dbReference>
<evidence type="ECO:0000256" key="3">
    <source>
        <dbReference type="ARBA" id="ARBA00022989"/>
    </source>
</evidence>
<accession>A0A1F5HB30</accession>
<dbReference type="Proteomes" id="UP000176751">
    <property type="component" value="Unassembled WGS sequence"/>
</dbReference>
<dbReference type="Gene3D" id="2.10.109.10">
    <property type="entry name" value="Umud Fragment, subunit A"/>
    <property type="match status" value="1"/>
</dbReference>
<dbReference type="PANTHER" id="PTHR10806">
    <property type="entry name" value="SIGNAL PEPTIDASE COMPLEX CATALYTIC SUBUNIT SEC11"/>
    <property type="match status" value="1"/>
</dbReference>
<evidence type="ECO:0000256" key="2">
    <source>
        <dbReference type="ARBA" id="ARBA00022692"/>
    </source>
</evidence>
<dbReference type="PROSITE" id="PS51841">
    <property type="entry name" value="LTD"/>
    <property type="match status" value="1"/>
</dbReference>
<organism evidence="9 10">
    <name type="scientific">Candidatus Curtissbacteria bacterium RIFOXYA1_FULL_41_14</name>
    <dbReference type="NCBI Taxonomy" id="1797737"/>
    <lineage>
        <taxon>Bacteria</taxon>
        <taxon>Candidatus Curtissiibacteriota</taxon>
    </lineage>
</organism>
<dbReference type="InterPro" id="IPR036415">
    <property type="entry name" value="Lamin_tail_dom_sf"/>
</dbReference>
<evidence type="ECO:0000256" key="5">
    <source>
        <dbReference type="NCBIfam" id="TIGR02228"/>
    </source>
</evidence>
<proteinExistence type="predicted"/>
<comment type="subcellular location">
    <subcellularLocation>
        <location evidence="1">Membrane</location>
    </subcellularLocation>
</comment>
<evidence type="ECO:0000313" key="10">
    <source>
        <dbReference type="Proteomes" id="UP000176751"/>
    </source>
</evidence>
<dbReference type="SUPFAM" id="SSF51306">
    <property type="entry name" value="LexA/Signal peptidase"/>
    <property type="match status" value="1"/>
</dbReference>
<dbReference type="GO" id="GO:0004252">
    <property type="term" value="F:serine-type endopeptidase activity"/>
    <property type="evidence" value="ECO:0007669"/>
    <property type="project" value="UniProtKB-UniRule"/>
</dbReference>
<dbReference type="Gene3D" id="2.60.40.1260">
    <property type="entry name" value="Lamin Tail domain"/>
    <property type="match status" value="1"/>
</dbReference>
<dbReference type="GO" id="GO:0006465">
    <property type="term" value="P:signal peptide processing"/>
    <property type="evidence" value="ECO:0007669"/>
    <property type="project" value="UniProtKB-UniRule"/>
</dbReference>
<dbReference type="AlphaFoldDB" id="A0A1F5HB30"/>
<evidence type="ECO:0000256" key="7">
    <source>
        <dbReference type="SAM" id="Phobius"/>
    </source>
</evidence>
<dbReference type="InterPro" id="IPR001322">
    <property type="entry name" value="Lamin_tail_dom"/>
</dbReference>
<reference evidence="9 10" key="1">
    <citation type="journal article" date="2016" name="Nat. Commun.">
        <title>Thousands of microbial genomes shed light on interconnected biogeochemical processes in an aquifer system.</title>
        <authorList>
            <person name="Anantharaman K."/>
            <person name="Brown C.T."/>
            <person name="Hug L.A."/>
            <person name="Sharon I."/>
            <person name="Castelle C.J."/>
            <person name="Probst A.J."/>
            <person name="Thomas B.C."/>
            <person name="Singh A."/>
            <person name="Wilkins M.J."/>
            <person name="Karaoz U."/>
            <person name="Brodie E.L."/>
            <person name="Williams K.H."/>
            <person name="Hubbard S.S."/>
            <person name="Banfield J.F."/>
        </authorList>
    </citation>
    <scope>NUCLEOTIDE SEQUENCE [LARGE SCALE GENOMIC DNA]</scope>
</reference>
<feature type="region of interest" description="Disordered" evidence="6">
    <location>
        <begin position="256"/>
        <end position="279"/>
    </location>
</feature>
<keyword evidence="3 7" id="KW-1133">Transmembrane helix</keyword>
<gene>
    <name evidence="9" type="ORF">A2196_01140</name>
</gene>
<dbReference type="PANTHER" id="PTHR10806:SF6">
    <property type="entry name" value="SIGNAL PEPTIDASE COMPLEX CATALYTIC SUBUNIT SEC11"/>
    <property type="match status" value="1"/>
</dbReference>
<evidence type="ECO:0000256" key="6">
    <source>
        <dbReference type="SAM" id="MobiDB-lite"/>
    </source>
</evidence>
<dbReference type="CDD" id="cd06530">
    <property type="entry name" value="S26_SPase_I"/>
    <property type="match status" value="1"/>
</dbReference>
<keyword evidence="2 7" id="KW-0812">Transmembrane</keyword>
<keyword evidence="4 7" id="KW-0472">Membrane</keyword>
<evidence type="ECO:0000313" key="9">
    <source>
        <dbReference type="EMBL" id="OGE01299.1"/>
    </source>
</evidence>
<name>A0A1F5HB30_9BACT</name>
<dbReference type="NCBIfam" id="TIGR02228">
    <property type="entry name" value="sigpep_I_arch"/>
    <property type="match status" value="1"/>
</dbReference>
<feature type="transmembrane region" description="Helical" evidence="7">
    <location>
        <begin position="156"/>
        <end position="178"/>
    </location>
</feature>
<evidence type="ECO:0000259" key="8">
    <source>
        <dbReference type="PROSITE" id="PS51841"/>
    </source>
</evidence>
<comment type="caution">
    <text evidence="9">The sequence shown here is derived from an EMBL/GenBank/DDBJ whole genome shotgun (WGS) entry which is preliminary data.</text>
</comment>
<dbReference type="SUPFAM" id="SSF74853">
    <property type="entry name" value="Lamin A/C globular tail domain"/>
    <property type="match status" value="1"/>
</dbReference>
<evidence type="ECO:0000256" key="1">
    <source>
        <dbReference type="ARBA" id="ARBA00004370"/>
    </source>
</evidence>
<evidence type="ECO:0000256" key="4">
    <source>
        <dbReference type="ARBA" id="ARBA00023136"/>
    </source>
</evidence>
<dbReference type="InterPro" id="IPR019533">
    <property type="entry name" value="Peptidase_S26"/>
</dbReference>
<sequence>MKALIKSVNFGISLLLILSAIAIAYIAIPAFGNKALIVRSGSMQPAIKVGDLVVVKTQHGLLTPQPISDNPLSSAKISSYKVGETIAFKSQNGSKVFTTHRIVGKEIQEGKVFYRTKGDANDSADENLVAEENVVGKSMFRLPHFGKLFAFAKSNIGFPLLVIFPALLVIILEMVNIYKEIKRQNRLVQVPAPKENFAGLKVIIPVFMSVMVMNNAFAYFSDTETSTGNIFQAAESFCEPQTGTFWASTVISSSQGLRKNGTPVLSERSDPNDALDSPDGVGNPASGFFSLGFGGNIVLHFSSPVLNGEGPDLSFHEITNSRNSYPLEKAMVEVGVDNDTWILLDDEITSQSGVNGVILIDLSNTSGVPSQINYIRITDTTDPAIHASDADGYDLDAVDAITLCVRTSPNPSPTPSPTPSASPGSSPAPTPTPSASPSAQGVVINEFVANGNPEWVEIYNAGSIPVDLTGWYIQDLTATTKSLTGLGTISPNSFATLDINDAYLNNDGDTFYLKDLSNTVIDSHTYGSVTVGQSIGRETDGSGNFLNCATATKGTTNNNFCSP</sequence>
<dbReference type="GO" id="GO:0009003">
    <property type="term" value="F:signal peptidase activity"/>
    <property type="evidence" value="ECO:0007669"/>
    <property type="project" value="UniProtKB-EC"/>
</dbReference>
<dbReference type="GO" id="GO:0016020">
    <property type="term" value="C:membrane"/>
    <property type="evidence" value="ECO:0007669"/>
    <property type="project" value="UniProtKB-SubCell"/>
</dbReference>
<feature type="transmembrane region" description="Helical" evidence="7">
    <location>
        <begin position="12"/>
        <end position="32"/>
    </location>
</feature>
<protein>
    <recommendedName>
        <fullName evidence="5">Signal peptidase I</fullName>
        <ecNumber evidence="5">3.4.21.89</ecNumber>
    </recommendedName>
</protein>